<gene>
    <name evidence="2" type="primary">RECQL4A</name>
    <name evidence="2" type="ORF">KSP40_PGU001918</name>
</gene>
<evidence type="ECO:0000256" key="1">
    <source>
        <dbReference type="SAM" id="MobiDB-lite"/>
    </source>
</evidence>
<dbReference type="Proteomes" id="UP001412067">
    <property type="component" value="Unassembled WGS sequence"/>
</dbReference>
<comment type="caution">
    <text evidence="2">The sequence shown here is derived from an EMBL/GenBank/DDBJ whole genome shotgun (WGS) entry which is preliminary data.</text>
</comment>
<feature type="region of interest" description="Disordered" evidence="1">
    <location>
        <begin position="250"/>
        <end position="283"/>
    </location>
</feature>
<keyword evidence="3" id="KW-1185">Reference proteome</keyword>
<dbReference type="EMBL" id="JBBWWR010000012">
    <property type="protein sequence ID" value="KAK8958926.1"/>
    <property type="molecule type" value="Genomic_DNA"/>
</dbReference>
<evidence type="ECO:0000313" key="3">
    <source>
        <dbReference type="Proteomes" id="UP001412067"/>
    </source>
</evidence>
<sequence>MVRISIWWHYIKFQEENIRLEQINASGGAHEVNISAEDLLQKESLRFENRVKHMLTQGVLEQSSFGAGSRRSLPACTDRVLETNIENLLCMRLLEWSARKCGRTLECRNSRHFPFSDTKAQKPRRFIHLHENRLPPAQECWTDICSVQHGRLRDLSLKCWTNIYSVQQFRLRDLSLSIGKNPPQVTTAAANLVSEEIPSTVAACSYLLHTNIVFPTAEDILDSDNLTDAQTPDQILSTEDDINNMIEEISSKEPSFTTLADHPYSTAPSPKSPEPPAKSTKNL</sequence>
<proteinExistence type="predicted"/>
<name>A0ABR2M5J9_9ASPA</name>
<accession>A0ABR2M5J9</accession>
<organism evidence="2 3">
    <name type="scientific">Platanthera guangdongensis</name>
    <dbReference type="NCBI Taxonomy" id="2320717"/>
    <lineage>
        <taxon>Eukaryota</taxon>
        <taxon>Viridiplantae</taxon>
        <taxon>Streptophyta</taxon>
        <taxon>Embryophyta</taxon>
        <taxon>Tracheophyta</taxon>
        <taxon>Spermatophyta</taxon>
        <taxon>Magnoliopsida</taxon>
        <taxon>Liliopsida</taxon>
        <taxon>Asparagales</taxon>
        <taxon>Orchidaceae</taxon>
        <taxon>Orchidoideae</taxon>
        <taxon>Orchideae</taxon>
        <taxon>Orchidinae</taxon>
        <taxon>Platanthera</taxon>
    </lineage>
</organism>
<reference evidence="2 3" key="1">
    <citation type="journal article" date="2022" name="Nat. Plants">
        <title>Genomes of leafy and leafless Platanthera orchids illuminate the evolution of mycoheterotrophy.</title>
        <authorList>
            <person name="Li M.H."/>
            <person name="Liu K.W."/>
            <person name="Li Z."/>
            <person name="Lu H.C."/>
            <person name="Ye Q.L."/>
            <person name="Zhang D."/>
            <person name="Wang J.Y."/>
            <person name="Li Y.F."/>
            <person name="Zhong Z.M."/>
            <person name="Liu X."/>
            <person name="Yu X."/>
            <person name="Liu D.K."/>
            <person name="Tu X.D."/>
            <person name="Liu B."/>
            <person name="Hao Y."/>
            <person name="Liao X.Y."/>
            <person name="Jiang Y.T."/>
            <person name="Sun W.H."/>
            <person name="Chen J."/>
            <person name="Chen Y.Q."/>
            <person name="Ai Y."/>
            <person name="Zhai J.W."/>
            <person name="Wu S.S."/>
            <person name="Zhou Z."/>
            <person name="Hsiao Y.Y."/>
            <person name="Wu W.L."/>
            <person name="Chen Y.Y."/>
            <person name="Lin Y.F."/>
            <person name="Hsu J.L."/>
            <person name="Li C.Y."/>
            <person name="Wang Z.W."/>
            <person name="Zhao X."/>
            <person name="Zhong W.Y."/>
            <person name="Ma X.K."/>
            <person name="Ma L."/>
            <person name="Huang J."/>
            <person name="Chen G.Z."/>
            <person name="Huang M.Z."/>
            <person name="Huang L."/>
            <person name="Peng D.H."/>
            <person name="Luo Y.B."/>
            <person name="Zou S.Q."/>
            <person name="Chen S.P."/>
            <person name="Lan S."/>
            <person name="Tsai W.C."/>
            <person name="Van de Peer Y."/>
            <person name="Liu Z.J."/>
        </authorList>
    </citation>
    <scope>NUCLEOTIDE SEQUENCE [LARGE SCALE GENOMIC DNA]</scope>
    <source>
        <strain evidence="2">Lor288</strain>
    </source>
</reference>
<evidence type="ECO:0000313" key="2">
    <source>
        <dbReference type="EMBL" id="KAK8958926.1"/>
    </source>
</evidence>
<protein>
    <submittedName>
        <fullName evidence="2">ATP-dependent DNA helicase Q-like 4A</fullName>
    </submittedName>
</protein>